<organism evidence="1 2">
    <name type="scientific">Baudoinia panamericana (strain UAMH 10762)</name>
    <name type="common">Angels' share fungus</name>
    <name type="synonym">Baudoinia compniacensis (strain UAMH 10762)</name>
    <dbReference type="NCBI Taxonomy" id="717646"/>
    <lineage>
        <taxon>Eukaryota</taxon>
        <taxon>Fungi</taxon>
        <taxon>Dikarya</taxon>
        <taxon>Ascomycota</taxon>
        <taxon>Pezizomycotina</taxon>
        <taxon>Dothideomycetes</taxon>
        <taxon>Dothideomycetidae</taxon>
        <taxon>Mycosphaerellales</taxon>
        <taxon>Teratosphaeriaceae</taxon>
        <taxon>Baudoinia</taxon>
    </lineage>
</organism>
<dbReference type="Proteomes" id="UP000011761">
    <property type="component" value="Unassembled WGS sequence"/>
</dbReference>
<name>M2N535_BAUPA</name>
<dbReference type="KEGG" id="bcom:BAUCODRAFT_391748"/>
<sequence>MLYGRLYGASKSDYALICAPIRTGCTPRPQQWLAHNGHRVHCRLSPYYQLVSQTRSRASTGGPIHVKPTF</sequence>
<dbReference type="RefSeq" id="XP_007674124.1">
    <property type="nucleotide sequence ID" value="XM_007675934.1"/>
</dbReference>
<evidence type="ECO:0000313" key="2">
    <source>
        <dbReference type="Proteomes" id="UP000011761"/>
    </source>
</evidence>
<dbReference type="HOGENOM" id="CLU_2757402_0_0_1"/>
<reference evidence="1 2" key="1">
    <citation type="journal article" date="2012" name="PLoS Pathog.">
        <title>Diverse lifestyles and strategies of plant pathogenesis encoded in the genomes of eighteen Dothideomycetes fungi.</title>
        <authorList>
            <person name="Ohm R.A."/>
            <person name="Feau N."/>
            <person name="Henrissat B."/>
            <person name="Schoch C.L."/>
            <person name="Horwitz B.A."/>
            <person name="Barry K.W."/>
            <person name="Condon B.J."/>
            <person name="Copeland A.C."/>
            <person name="Dhillon B."/>
            <person name="Glaser F."/>
            <person name="Hesse C.N."/>
            <person name="Kosti I."/>
            <person name="LaButti K."/>
            <person name="Lindquist E.A."/>
            <person name="Lucas S."/>
            <person name="Salamov A.A."/>
            <person name="Bradshaw R.E."/>
            <person name="Ciuffetti L."/>
            <person name="Hamelin R.C."/>
            <person name="Kema G.H.J."/>
            <person name="Lawrence C."/>
            <person name="Scott J.A."/>
            <person name="Spatafora J.W."/>
            <person name="Turgeon B.G."/>
            <person name="de Wit P.J.G.M."/>
            <person name="Zhong S."/>
            <person name="Goodwin S.B."/>
            <person name="Grigoriev I.V."/>
        </authorList>
    </citation>
    <scope>NUCLEOTIDE SEQUENCE [LARGE SCALE GENOMIC DNA]</scope>
    <source>
        <strain evidence="1 2">UAMH 10762</strain>
    </source>
</reference>
<dbReference type="EMBL" id="KB445552">
    <property type="protein sequence ID" value="EMC99113.1"/>
    <property type="molecule type" value="Genomic_DNA"/>
</dbReference>
<protein>
    <submittedName>
        <fullName evidence="1">Uncharacterized protein</fullName>
    </submittedName>
</protein>
<evidence type="ECO:0000313" key="1">
    <source>
        <dbReference type="EMBL" id="EMC99113.1"/>
    </source>
</evidence>
<proteinExistence type="predicted"/>
<accession>M2N535</accession>
<dbReference type="AlphaFoldDB" id="M2N535"/>
<dbReference type="GeneID" id="19113734"/>
<gene>
    <name evidence="1" type="ORF">BAUCODRAFT_391748</name>
</gene>
<keyword evidence="2" id="KW-1185">Reference proteome</keyword>